<dbReference type="Pfam" id="PF03869">
    <property type="entry name" value="Arc"/>
    <property type="match status" value="1"/>
</dbReference>
<dbReference type="Proteomes" id="UP000013148">
    <property type="component" value="Unassembled WGS sequence"/>
</dbReference>
<organism evidence="2 3">
    <name type="scientific">Acinetobacter guillouiae NIPH 991</name>
    <dbReference type="NCBI Taxonomy" id="1217656"/>
    <lineage>
        <taxon>Bacteria</taxon>
        <taxon>Pseudomonadati</taxon>
        <taxon>Pseudomonadota</taxon>
        <taxon>Gammaproteobacteria</taxon>
        <taxon>Moraxellales</taxon>
        <taxon>Moraxellaceae</taxon>
        <taxon>Acinetobacter</taxon>
    </lineage>
</organism>
<dbReference type="AlphaFoldDB" id="N8X394"/>
<dbReference type="PATRIC" id="fig|1217656.3.peg.518"/>
<comment type="caution">
    <text evidence="2">The sequence shown here is derived from an EMBL/GenBank/DDBJ whole genome shotgun (WGS) entry which is preliminary data.</text>
</comment>
<dbReference type="HOGENOM" id="CLU_200176_0_0_6"/>
<dbReference type="GO" id="GO:0003677">
    <property type="term" value="F:DNA binding"/>
    <property type="evidence" value="ECO:0007669"/>
    <property type="project" value="InterPro"/>
</dbReference>
<keyword evidence="3" id="KW-1185">Reference proteome</keyword>
<dbReference type="eggNOG" id="ENOG5031AEK">
    <property type="taxonomic scope" value="Bacteria"/>
</dbReference>
<sequence>MARHDKQLNVRMAHETIDELKKAALDNRRSLTAQLNTIVEEWLKQNQQSAKA</sequence>
<dbReference type="SUPFAM" id="SSF47598">
    <property type="entry name" value="Ribbon-helix-helix"/>
    <property type="match status" value="1"/>
</dbReference>
<dbReference type="InterPro" id="IPR013321">
    <property type="entry name" value="Arc_rbn_hlx_hlx"/>
</dbReference>
<name>N8X394_ACIGI</name>
<dbReference type="EMBL" id="APPJ01000004">
    <property type="protein sequence ID" value="ENV18731.1"/>
    <property type="molecule type" value="Genomic_DNA"/>
</dbReference>
<dbReference type="GO" id="GO:0006355">
    <property type="term" value="P:regulation of DNA-templated transcription"/>
    <property type="evidence" value="ECO:0007669"/>
    <property type="project" value="InterPro"/>
</dbReference>
<dbReference type="Gene3D" id="1.10.1220.10">
    <property type="entry name" value="Met repressor-like"/>
    <property type="match status" value="1"/>
</dbReference>
<accession>N8X394</accession>
<protein>
    <recommendedName>
        <fullName evidence="1">Arc-like DNA binding domain-containing protein</fullName>
    </recommendedName>
</protein>
<dbReference type="RefSeq" id="WP_004817429.1">
    <property type="nucleotide sequence ID" value="NZ_KB849455.1"/>
</dbReference>
<feature type="domain" description="Arc-like DNA binding" evidence="1">
    <location>
        <begin position="2"/>
        <end position="46"/>
    </location>
</feature>
<evidence type="ECO:0000313" key="3">
    <source>
        <dbReference type="Proteomes" id="UP000013148"/>
    </source>
</evidence>
<gene>
    <name evidence="2" type="ORF">F964_00531</name>
</gene>
<evidence type="ECO:0000313" key="2">
    <source>
        <dbReference type="EMBL" id="ENV18731.1"/>
    </source>
</evidence>
<dbReference type="InterPro" id="IPR010985">
    <property type="entry name" value="Ribbon_hlx_hlx"/>
</dbReference>
<evidence type="ECO:0000259" key="1">
    <source>
        <dbReference type="Pfam" id="PF03869"/>
    </source>
</evidence>
<proteinExistence type="predicted"/>
<reference evidence="2 3" key="1">
    <citation type="submission" date="2013-02" db="EMBL/GenBank/DDBJ databases">
        <title>The Genome Sequence of Acinetobacter guillouiae NIPH 991.</title>
        <authorList>
            <consortium name="The Broad Institute Genome Sequencing Platform"/>
            <consortium name="The Broad Institute Genome Sequencing Center for Infectious Disease"/>
            <person name="Cerqueira G."/>
            <person name="Feldgarden M."/>
            <person name="Courvalin P."/>
            <person name="Perichon B."/>
            <person name="Grillot-Courvalin C."/>
            <person name="Clermont D."/>
            <person name="Rocha E."/>
            <person name="Yoon E.-J."/>
            <person name="Nemec A."/>
            <person name="Walker B."/>
            <person name="Young S.K."/>
            <person name="Zeng Q."/>
            <person name="Gargeya S."/>
            <person name="Fitzgerald M."/>
            <person name="Haas B."/>
            <person name="Abouelleil A."/>
            <person name="Alvarado L."/>
            <person name="Arachchi H.M."/>
            <person name="Berlin A.M."/>
            <person name="Chapman S.B."/>
            <person name="Dewar J."/>
            <person name="Goldberg J."/>
            <person name="Griggs A."/>
            <person name="Gujja S."/>
            <person name="Hansen M."/>
            <person name="Howarth C."/>
            <person name="Imamovic A."/>
            <person name="Larimer J."/>
            <person name="McCowan C."/>
            <person name="Murphy C."/>
            <person name="Neiman D."/>
            <person name="Pearson M."/>
            <person name="Priest M."/>
            <person name="Roberts A."/>
            <person name="Saif S."/>
            <person name="Shea T."/>
            <person name="Sisk P."/>
            <person name="Sykes S."/>
            <person name="Wortman J."/>
            <person name="Nusbaum C."/>
            <person name="Birren B."/>
        </authorList>
    </citation>
    <scope>NUCLEOTIDE SEQUENCE [LARGE SCALE GENOMIC DNA]</scope>
    <source>
        <strain evidence="2 3">NIPH 991</strain>
    </source>
</reference>
<dbReference type="InterPro" id="IPR005569">
    <property type="entry name" value="Arc_DNA-bd_dom"/>
</dbReference>